<accession>A0ABP8ZKH6</accession>
<feature type="transmembrane region" description="Helical" evidence="2">
    <location>
        <begin position="443"/>
        <end position="459"/>
    </location>
</feature>
<dbReference type="Pfam" id="PF10101">
    <property type="entry name" value="DUF2339"/>
    <property type="match status" value="1"/>
</dbReference>
<evidence type="ECO:0000256" key="2">
    <source>
        <dbReference type="SAM" id="Phobius"/>
    </source>
</evidence>
<dbReference type="Proteomes" id="UP001500141">
    <property type="component" value="Unassembled WGS sequence"/>
</dbReference>
<dbReference type="InterPro" id="IPR014600">
    <property type="entry name" value="UCP035905_mem"/>
</dbReference>
<evidence type="ECO:0000256" key="1">
    <source>
        <dbReference type="SAM" id="Coils"/>
    </source>
</evidence>
<feature type="transmembrane region" description="Helical" evidence="2">
    <location>
        <begin position="575"/>
        <end position="595"/>
    </location>
</feature>
<feature type="transmembrane region" description="Helical" evidence="2">
    <location>
        <begin position="201"/>
        <end position="222"/>
    </location>
</feature>
<feature type="transmembrane region" description="Helical" evidence="2">
    <location>
        <begin position="466"/>
        <end position="484"/>
    </location>
</feature>
<dbReference type="PANTHER" id="PTHR38434:SF1">
    <property type="entry name" value="BLL2549 PROTEIN"/>
    <property type="match status" value="1"/>
</dbReference>
<feature type="transmembrane region" description="Helical" evidence="2">
    <location>
        <begin position="366"/>
        <end position="386"/>
    </location>
</feature>
<protein>
    <submittedName>
        <fullName evidence="3">DUF2339 domain-containing protein</fullName>
    </submittedName>
</protein>
<feature type="transmembrane region" description="Helical" evidence="2">
    <location>
        <begin position="794"/>
        <end position="811"/>
    </location>
</feature>
<gene>
    <name evidence="3" type="ORF">GCM10023230_03330</name>
</gene>
<dbReference type="PANTHER" id="PTHR38434">
    <property type="entry name" value="BLL2549 PROTEIN"/>
    <property type="match status" value="1"/>
</dbReference>
<proteinExistence type="predicted"/>
<feature type="transmembrane region" description="Helical" evidence="2">
    <location>
        <begin position="228"/>
        <end position="249"/>
    </location>
</feature>
<keyword evidence="2" id="KW-0472">Membrane</keyword>
<keyword evidence="1" id="KW-0175">Coiled coil</keyword>
<dbReference type="PIRSF" id="PIRSF035905">
    <property type="entry name" value="UCP035905_mp"/>
    <property type="match status" value="1"/>
</dbReference>
<feature type="transmembrane region" description="Helical" evidence="2">
    <location>
        <begin position="146"/>
        <end position="167"/>
    </location>
</feature>
<evidence type="ECO:0000313" key="4">
    <source>
        <dbReference type="Proteomes" id="UP001500141"/>
    </source>
</evidence>
<feature type="transmembrane region" description="Helical" evidence="2">
    <location>
        <begin position="303"/>
        <end position="322"/>
    </location>
</feature>
<feature type="coiled-coil region" evidence="1">
    <location>
        <begin position="17"/>
        <end position="58"/>
    </location>
</feature>
<comment type="caution">
    <text evidence="3">The sequence shown here is derived from an EMBL/GenBank/DDBJ whole genome shotgun (WGS) entry which is preliminary data.</text>
</comment>
<feature type="transmembrane region" description="Helical" evidence="2">
    <location>
        <begin position="256"/>
        <end position="272"/>
    </location>
</feature>
<organism evidence="3 4">
    <name type="scientific">Flavobacterium hankyongi</name>
    <dbReference type="NCBI Taxonomy" id="1176532"/>
    <lineage>
        <taxon>Bacteria</taxon>
        <taxon>Pseudomonadati</taxon>
        <taxon>Bacteroidota</taxon>
        <taxon>Flavobacteriia</taxon>
        <taxon>Flavobacteriales</taxon>
        <taxon>Flavobacteriaceae</taxon>
        <taxon>Flavobacterium</taxon>
    </lineage>
</organism>
<evidence type="ECO:0000313" key="3">
    <source>
        <dbReference type="EMBL" id="GAA4758635.1"/>
    </source>
</evidence>
<dbReference type="InterPro" id="IPR019286">
    <property type="entry name" value="DUF2339_TM"/>
</dbReference>
<feature type="transmembrane region" description="Helical" evidence="2">
    <location>
        <begin position="740"/>
        <end position="758"/>
    </location>
</feature>
<sequence length="832" mass="94726">MEIVLLLIIIVLVIVIMNNQNAKFDNLQNSISRLQQRINDLNKRLDEKKETSTVTEEKKLETTLHISKEENKTPVFAKIDEQKVIEQNVEPILKEESNEPLQVDIAKEVVKPIIEKKQIFVESKKSWFEKFRENNPDLEKFVGENLINKIGILILVLGISFFVKYAIDKNWINETARVGIGILAGSLVMGVAHKLKQNYKAFSSVMVAGAISIFYFTIAIAFHDYHLFSQSVAFAIMVVITAFSTFVSLAYDRQELAVLSLIGGFAVPFMVSTGQGNYVVLFIYIAILNIGILGIAYFKKWNLLTLLSFLFTTLLFFSWYISELDANKLPHKGALIFATLFYFLFSITAVLNNVRSKGEFSKMDYFIVLANTFAYFGLGLGIIHNWGVEAKGLFTLSLAIYNLVYAAILYKRFGLDKKAVYLLIGFVFTFITITIPVQFEGNQITLFWACEAVLLLWLSQKSKIDLFKIGALLVQILTVISLVLDWNNHYNLSDNKLTIIFNPAFLAGIVVLASLIAIRFLLKKEESVTNVFSFKFDPVLYSSVLQWKILVIAYFVGIFEVGYQSGTYLSNEFSAMSLPVTYHYVFSTILVYLALKLYKEKIFPLVTLLVVMNVFLYVVYFYRIPSNEVSSNIIANLNSGVAFYFHYIILGCTAYFILILAKQILNESPFSFLKSRIALWILVFCGVYVLSNELIVHCLYFTDLKSIMSNVKKLAGKEDYMFDFYTDEMLDGIKTQVVKIGYPILWGILSFALLVYGIKKQWKELRIIALSLLGLTIVKLFVYDINNVSETGKIVAFILLGVLVLTISFVYQKIKKLVVDENENIVQDEKID</sequence>
<feature type="transmembrane region" description="Helical" evidence="2">
    <location>
        <begin position="419"/>
        <end position="437"/>
    </location>
</feature>
<keyword evidence="2" id="KW-0812">Transmembrane</keyword>
<feature type="transmembrane region" description="Helical" evidence="2">
    <location>
        <begin position="504"/>
        <end position="522"/>
    </location>
</feature>
<keyword evidence="2" id="KW-1133">Transmembrane helix</keyword>
<feature type="transmembrane region" description="Helical" evidence="2">
    <location>
        <begin position="392"/>
        <end position="410"/>
    </location>
</feature>
<feature type="transmembrane region" description="Helical" evidence="2">
    <location>
        <begin position="677"/>
        <end position="702"/>
    </location>
</feature>
<feature type="transmembrane region" description="Helical" evidence="2">
    <location>
        <begin position="334"/>
        <end position="354"/>
    </location>
</feature>
<dbReference type="EMBL" id="BAABIP010000007">
    <property type="protein sequence ID" value="GAA4758635.1"/>
    <property type="molecule type" value="Genomic_DNA"/>
</dbReference>
<feature type="transmembrane region" description="Helical" evidence="2">
    <location>
        <begin position="642"/>
        <end position="665"/>
    </location>
</feature>
<feature type="transmembrane region" description="Helical" evidence="2">
    <location>
        <begin position="543"/>
        <end position="563"/>
    </location>
</feature>
<reference evidence="4" key="1">
    <citation type="journal article" date="2019" name="Int. J. Syst. Evol. Microbiol.">
        <title>The Global Catalogue of Microorganisms (GCM) 10K type strain sequencing project: providing services to taxonomists for standard genome sequencing and annotation.</title>
        <authorList>
            <consortium name="The Broad Institute Genomics Platform"/>
            <consortium name="The Broad Institute Genome Sequencing Center for Infectious Disease"/>
            <person name="Wu L."/>
            <person name="Ma J."/>
        </authorList>
    </citation>
    <scope>NUCLEOTIDE SEQUENCE [LARGE SCALE GENOMIC DNA]</scope>
    <source>
        <strain evidence="4">JCM 18198</strain>
    </source>
</reference>
<keyword evidence="4" id="KW-1185">Reference proteome</keyword>
<feature type="transmembrane region" description="Helical" evidence="2">
    <location>
        <begin position="602"/>
        <end position="622"/>
    </location>
</feature>
<name>A0ABP8ZKH6_9FLAO</name>
<feature type="transmembrane region" description="Helical" evidence="2">
    <location>
        <begin position="765"/>
        <end position="782"/>
    </location>
</feature>
<dbReference type="RefSeq" id="WP_264544471.1">
    <property type="nucleotide sequence ID" value="NZ_BAABIP010000007.1"/>
</dbReference>
<feature type="transmembrane region" description="Helical" evidence="2">
    <location>
        <begin position="278"/>
        <end position="298"/>
    </location>
</feature>